<evidence type="ECO:0000259" key="13">
    <source>
        <dbReference type="Pfam" id="PF24105"/>
    </source>
</evidence>
<evidence type="ECO:0000313" key="14">
    <source>
        <dbReference type="EnsemblMetazoa" id="AFUN005277-PA"/>
    </source>
</evidence>
<organism evidence="14">
    <name type="scientific">Anopheles funestus</name>
    <name type="common">African malaria mosquito</name>
    <dbReference type="NCBI Taxonomy" id="62324"/>
    <lineage>
        <taxon>Eukaryota</taxon>
        <taxon>Metazoa</taxon>
        <taxon>Ecdysozoa</taxon>
        <taxon>Arthropoda</taxon>
        <taxon>Hexapoda</taxon>
        <taxon>Insecta</taxon>
        <taxon>Pterygota</taxon>
        <taxon>Neoptera</taxon>
        <taxon>Endopterygota</taxon>
        <taxon>Diptera</taxon>
        <taxon>Nematocera</taxon>
        <taxon>Culicoidea</taxon>
        <taxon>Culicidae</taxon>
        <taxon>Anophelinae</taxon>
        <taxon>Anopheles</taxon>
    </lineage>
</organism>
<dbReference type="GO" id="GO:0005634">
    <property type="term" value="C:nucleus"/>
    <property type="evidence" value="ECO:0007669"/>
    <property type="project" value="UniProtKB-SubCell"/>
</dbReference>
<dbReference type="Gene3D" id="2.130.10.10">
    <property type="entry name" value="YVTN repeat-like/Quinoprotein amine dehydrogenase"/>
    <property type="match status" value="3"/>
</dbReference>
<dbReference type="InterPro" id="IPR031120">
    <property type="entry name" value="HIR1-like"/>
</dbReference>
<evidence type="ECO:0000256" key="7">
    <source>
        <dbReference type="ARBA" id="ARBA00023163"/>
    </source>
</evidence>
<accession>A0A182RGD1</accession>
<evidence type="ECO:0000256" key="9">
    <source>
        <dbReference type="PROSITE-ProRule" id="PRU00221"/>
    </source>
</evidence>
<evidence type="ECO:0000256" key="6">
    <source>
        <dbReference type="ARBA" id="ARBA00023015"/>
    </source>
</evidence>
<keyword evidence="7 10" id="KW-0804">Transcription</keyword>
<dbReference type="FunFam" id="2.130.10.10:FF:000988">
    <property type="entry name" value="Protein HIRA"/>
    <property type="match status" value="1"/>
</dbReference>
<dbReference type="InterPro" id="IPR015943">
    <property type="entry name" value="WD40/YVTN_repeat-like_dom_sf"/>
</dbReference>
<keyword evidence="4 10" id="KW-0677">Repeat</keyword>
<dbReference type="GO" id="GO:0006351">
    <property type="term" value="P:DNA-templated transcription"/>
    <property type="evidence" value="ECO:0007669"/>
    <property type="project" value="InterPro"/>
</dbReference>
<dbReference type="InterPro" id="IPR011494">
    <property type="entry name" value="HIRA-like_C"/>
</dbReference>
<reference evidence="14" key="1">
    <citation type="submission" date="2020-05" db="UniProtKB">
        <authorList>
            <consortium name="EnsemblMetazoa"/>
        </authorList>
    </citation>
    <scope>IDENTIFICATION</scope>
    <source>
        <strain evidence="14">FUMOZ</strain>
    </source>
</reference>
<comment type="subcellular location">
    <subcellularLocation>
        <location evidence="1 10">Nucleus</location>
    </subcellularLocation>
</comment>
<dbReference type="SUPFAM" id="SSF50978">
    <property type="entry name" value="WD40 repeat-like"/>
    <property type="match status" value="2"/>
</dbReference>
<feature type="repeat" description="WD" evidence="9">
    <location>
        <begin position="169"/>
        <end position="210"/>
    </location>
</feature>
<evidence type="ECO:0000256" key="4">
    <source>
        <dbReference type="ARBA" id="ARBA00022737"/>
    </source>
</evidence>
<feature type="domain" description="Protein HIRA-like C-terminal" evidence="12">
    <location>
        <begin position="663"/>
        <end position="884"/>
    </location>
</feature>
<dbReference type="EnsemblMetazoa" id="AFUN005277-RA">
    <property type="protein sequence ID" value="AFUN005277-PA"/>
    <property type="gene ID" value="AFUN005277"/>
</dbReference>
<evidence type="ECO:0000256" key="10">
    <source>
        <dbReference type="RuleBase" id="RU364014"/>
    </source>
</evidence>
<feature type="repeat" description="WD" evidence="9">
    <location>
        <begin position="126"/>
        <end position="158"/>
    </location>
</feature>
<feature type="repeat" description="WD" evidence="9">
    <location>
        <begin position="66"/>
        <end position="98"/>
    </location>
</feature>
<evidence type="ECO:0000256" key="8">
    <source>
        <dbReference type="ARBA" id="ARBA00023242"/>
    </source>
</evidence>
<dbReference type="GO" id="GO:0000785">
    <property type="term" value="C:chromatin"/>
    <property type="evidence" value="ECO:0007669"/>
    <property type="project" value="TreeGrafter"/>
</dbReference>
<protein>
    <recommendedName>
        <fullName evidence="10">Protein HIRA</fullName>
    </recommendedName>
</protein>
<dbReference type="Pfam" id="PF09453">
    <property type="entry name" value="HIRA_B"/>
    <property type="match status" value="1"/>
</dbReference>
<dbReference type="VEuPathDB" id="VectorBase:AFUN005277"/>
<keyword evidence="3 9" id="KW-0853">WD repeat</keyword>
<dbReference type="PROSITE" id="PS50082">
    <property type="entry name" value="WD_REPEATS_2"/>
    <property type="match status" value="3"/>
</dbReference>
<evidence type="ECO:0000256" key="1">
    <source>
        <dbReference type="ARBA" id="ARBA00004123"/>
    </source>
</evidence>
<comment type="similarity">
    <text evidence="2 10">Belongs to the WD repeat HIR1 family.</text>
</comment>
<dbReference type="InterPro" id="IPR019015">
    <property type="entry name" value="HIRA_B_motif"/>
</dbReference>
<dbReference type="AlphaFoldDB" id="A0A182RGD1"/>
<sequence>MKIFQPSWVHHDEKSIFSIDIHPSGERFATGGQGCDSGRVVIWNMAPVLNEQAETNKSIPRILCQMDNHLACVNCVRWSGNGLMLASGGDDKLVMIWKKTISGSGGIGAFGGGGKSVEHWRCIFTLRGHAGDVLDLAWSPQDRWMASCSVDNTIIIWDAQQFPKIVHVLKGHTGLVKGVTWDPVGKFIASQSDDRSLKVWKTTDWSCFKTITEPFEECGGTTHILRLSWSPDGQYLVSAHAMNGGGPTAQIIERDGWKCDKDFVGHRKAVTCVRFHNSILKRSAPKTNKLQQYCCLAVGARDRSLSIWLTALQRPLVVIHDLFQDSILDLSWSCDGYTLLACSGDGHIACLQFTAQELGTPLSEEDKNILYQRMYGKNANIDLTAQAEKEMIVENSDFLNVLKSNPVPPTLIPQQQQQHPQHGATKDEIKSSQAVAQMPMVIQSSSLTTPTPILKQIETKTADGKRRITPMFIPLNDDNGIASNVTTNMPTSIEFGSKSSESMAPVETKQLASEEPNIPLTAEPTSKLDNRLKRIAKVPPQKAEPLASTEPTTGSSSNQPASNQKLVERTRPPTYSTGKATVIQGNSFKAFGEVRVQVQNNSVKTAYGTLGRVVGLVVNAQRVEKKIWDTVVGSPVVCFAVGAKCAVVCSQDHTIRMVDIKTGTLVFPVLSLTSPAVQSVFSSNSKLAAVVTESGILRIWNVVEKSVLLSINCAEVMSGSMYDEILTTTDIVAVTLVMLPFVSGFVTILHVSDQGMPFIVLSNGSSYSYCRKLDSWMLINSSDPVVRHGLIGNKANAPVRNIKAYPLSTIQSYGNFSGPKTNSFAEIHSASWQTSAAIAFIENQIKICEMITSPAELKYWYSMLGFQLALNGSEEKIRQVLDDLLGATHSLDTRMGDDNDPSVLGISKHVFMEDVLNHLKMQTKWQRIYTEYLDQLKFLKERDGRDKPLME</sequence>
<dbReference type="Pfam" id="PF00400">
    <property type="entry name" value="WD40"/>
    <property type="match status" value="1"/>
</dbReference>
<comment type="function">
    <text evidence="10">Required for replication-independent chromatin assembly and for the periodic repression of histone gene transcription during the cell cycle.</text>
</comment>
<keyword evidence="5 10" id="KW-0156">Chromatin regulator</keyword>
<dbReference type="Pfam" id="PF24105">
    <property type="entry name" value="Beta-prop_CAF1B_HIR1"/>
    <property type="match status" value="1"/>
</dbReference>
<evidence type="ECO:0000256" key="11">
    <source>
        <dbReference type="SAM" id="MobiDB-lite"/>
    </source>
</evidence>
<dbReference type="Pfam" id="PF07569">
    <property type="entry name" value="Hira"/>
    <property type="match status" value="1"/>
</dbReference>
<dbReference type="PANTHER" id="PTHR13831:SF0">
    <property type="entry name" value="PROTEIN HIRA"/>
    <property type="match status" value="1"/>
</dbReference>
<evidence type="ECO:0000259" key="12">
    <source>
        <dbReference type="Pfam" id="PF07569"/>
    </source>
</evidence>
<dbReference type="InterPro" id="IPR001680">
    <property type="entry name" value="WD40_rpt"/>
</dbReference>
<dbReference type="CDD" id="cd00200">
    <property type="entry name" value="WD40"/>
    <property type="match status" value="1"/>
</dbReference>
<dbReference type="GO" id="GO:0006355">
    <property type="term" value="P:regulation of DNA-templated transcription"/>
    <property type="evidence" value="ECO:0007669"/>
    <property type="project" value="InterPro"/>
</dbReference>
<dbReference type="InterPro" id="IPR036322">
    <property type="entry name" value="WD40_repeat_dom_sf"/>
</dbReference>
<feature type="region of interest" description="Disordered" evidence="11">
    <location>
        <begin position="496"/>
        <end position="579"/>
    </location>
</feature>
<dbReference type="STRING" id="62324.A0A182RGD1"/>
<dbReference type="FunFam" id="2.130.10.10:FF:001071">
    <property type="entry name" value="Protein HIRA"/>
    <property type="match status" value="1"/>
</dbReference>
<name>A0A182RGD1_ANOFN</name>
<dbReference type="GO" id="GO:0000417">
    <property type="term" value="C:HIR complex"/>
    <property type="evidence" value="ECO:0007669"/>
    <property type="project" value="TreeGrafter"/>
</dbReference>
<evidence type="ECO:0000256" key="3">
    <source>
        <dbReference type="ARBA" id="ARBA00022574"/>
    </source>
</evidence>
<feature type="domain" description="CAF1B/HIR1 beta-propeller" evidence="13">
    <location>
        <begin position="1"/>
        <end position="211"/>
    </location>
</feature>
<dbReference type="PANTHER" id="PTHR13831">
    <property type="entry name" value="MEMBER OF THE HIR1 FAMILY OF WD-REPEAT PROTEINS"/>
    <property type="match status" value="1"/>
</dbReference>
<keyword evidence="8 10" id="KW-0539">Nucleus</keyword>
<evidence type="ECO:0000256" key="2">
    <source>
        <dbReference type="ARBA" id="ARBA00007306"/>
    </source>
</evidence>
<proteinExistence type="inferred from homology"/>
<dbReference type="PROSITE" id="PS50294">
    <property type="entry name" value="WD_REPEATS_REGION"/>
    <property type="match status" value="3"/>
</dbReference>
<evidence type="ECO:0000256" key="5">
    <source>
        <dbReference type="ARBA" id="ARBA00022853"/>
    </source>
</evidence>
<keyword evidence="10" id="KW-0678">Repressor</keyword>
<feature type="compositionally biased region" description="Polar residues" evidence="11">
    <location>
        <begin position="549"/>
        <end position="565"/>
    </location>
</feature>
<dbReference type="SMART" id="SM00320">
    <property type="entry name" value="WD40"/>
    <property type="match status" value="9"/>
</dbReference>
<dbReference type="GO" id="GO:0006338">
    <property type="term" value="P:chromatin remodeling"/>
    <property type="evidence" value="ECO:0007669"/>
    <property type="project" value="InterPro"/>
</dbReference>
<keyword evidence="6 10" id="KW-0805">Transcription regulation</keyword>
<dbReference type="GO" id="GO:0031491">
    <property type="term" value="F:nucleosome binding"/>
    <property type="evidence" value="ECO:0007669"/>
    <property type="project" value="TreeGrafter"/>
</dbReference>
<dbReference type="VEuPathDB" id="VectorBase:AFUN2_005255"/>
<dbReference type="InterPro" id="IPR055410">
    <property type="entry name" value="Beta-prop_CAF1B_HIR1"/>
</dbReference>